<dbReference type="InterPro" id="IPR001775">
    <property type="entry name" value="GspD/PilQ"/>
</dbReference>
<evidence type="ECO:0000256" key="1">
    <source>
        <dbReference type="ARBA" id="ARBA00004370"/>
    </source>
</evidence>
<dbReference type="InterPro" id="IPR011514">
    <property type="entry name" value="Secretin_N_2"/>
</dbReference>
<evidence type="ECO:0000256" key="5">
    <source>
        <dbReference type="SAM" id="SignalP"/>
    </source>
</evidence>
<dbReference type="GO" id="GO:0019867">
    <property type="term" value="C:outer membrane"/>
    <property type="evidence" value="ECO:0007669"/>
    <property type="project" value="InterPro"/>
</dbReference>
<name>A0A6S6TW96_9BACT</name>
<gene>
    <name evidence="8" type="ORF">HELGO_WM6993</name>
</gene>
<dbReference type="InterPro" id="IPR050810">
    <property type="entry name" value="Bact_Secretion_Sys_Channel"/>
</dbReference>
<accession>A0A6S6TW96</accession>
<dbReference type="InterPro" id="IPR004846">
    <property type="entry name" value="T2SS/T3SS_dom"/>
</dbReference>
<dbReference type="GO" id="GO:0015627">
    <property type="term" value="C:type II protein secretion system complex"/>
    <property type="evidence" value="ECO:0007669"/>
    <property type="project" value="TreeGrafter"/>
</dbReference>
<feature type="signal peptide" evidence="5">
    <location>
        <begin position="1"/>
        <end position="23"/>
    </location>
</feature>
<dbReference type="GO" id="GO:0009297">
    <property type="term" value="P:pilus assembly"/>
    <property type="evidence" value="ECO:0007669"/>
    <property type="project" value="InterPro"/>
</dbReference>
<dbReference type="NCBIfam" id="TIGR02519">
    <property type="entry name" value="pilus_MshL"/>
    <property type="match status" value="1"/>
</dbReference>
<feature type="domain" description="Type II/III secretion system secretin-like" evidence="6">
    <location>
        <begin position="324"/>
        <end position="498"/>
    </location>
</feature>
<evidence type="ECO:0000259" key="6">
    <source>
        <dbReference type="Pfam" id="PF00263"/>
    </source>
</evidence>
<keyword evidence="3" id="KW-0472">Membrane</keyword>
<evidence type="ECO:0000259" key="7">
    <source>
        <dbReference type="Pfam" id="PF07655"/>
    </source>
</evidence>
<organism evidence="8">
    <name type="scientific">uncultured Sulfurovum sp</name>
    <dbReference type="NCBI Taxonomy" id="269237"/>
    <lineage>
        <taxon>Bacteria</taxon>
        <taxon>Pseudomonadati</taxon>
        <taxon>Campylobacterota</taxon>
        <taxon>Epsilonproteobacteria</taxon>
        <taxon>Campylobacterales</taxon>
        <taxon>Sulfurovaceae</taxon>
        <taxon>Sulfurovum</taxon>
        <taxon>environmental samples</taxon>
    </lineage>
</organism>
<protein>
    <submittedName>
        <fullName evidence="8">Type II secretion outermembrane pore forming protein (PulD)</fullName>
    </submittedName>
</protein>
<dbReference type="PRINTS" id="PR00811">
    <property type="entry name" value="BCTERIALGSPD"/>
</dbReference>
<dbReference type="GO" id="GO:0009306">
    <property type="term" value="P:protein secretion"/>
    <property type="evidence" value="ECO:0007669"/>
    <property type="project" value="InterPro"/>
</dbReference>
<sequence>MLVLKKIIYLLLFVHIAVSSAYANRCDTQLFTATLNSELTISDVVENLADECGLSLLVKDSEAKKKLSEKLYFVKMNNASLNEFLDTVLLENDLSYVLGDSKLKISYLTTQTFKLHYIAGDRKGTSNAHVTIANSGASGGQGQQSGGGAQGAGQEGSDSGNGSKTGVSIESTDEFKFWSKIEQEIHALINRPEDAYTAPTPVVNAEAGMITVTGTSKQLQRVSYYIDTLHKQLKNQVLIDVKILSVTFDDSYTTGVDWNQLYSLQNMSLATASTLQNNISAFSAITDGELSIGDTTSTPNAEPKRSGAVITRGSTKINDVVKFLKTQGDVKSISNPKILTLNNQPALISVGNELFYKIQSTSLLQGGSGLGTQQTGETIDSVFAGILLDITPEISEDGTITLKINPSISDTIDTVSTTTTGSRTIPPDLSRKQISSVVTLNDGEHVVLGGLISSKSGTKISKVPLLGDLPLLEHLFKREVNVDTVDELVLIITPHIIKKDKVLSLEDLGYKKLNDEY</sequence>
<dbReference type="Pfam" id="PF00263">
    <property type="entry name" value="Secretin"/>
    <property type="match status" value="1"/>
</dbReference>
<dbReference type="PANTHER" id="PTHR30332">
    <property type="entry name" value="PROBABLE GENERAL SECRETION PATHWAY PROTEIN D"/>
    <property type="match status" value="1"/>
</dbReference>
<keyword evidence="2 5" id="KW-0732">Signal</keyword>
<feature type="region of interest" description="Disordered" evidence="4">
    <location>
        <begin position="130"/>
        <end position="166"/>
    </location>
</feature>
<dbReference type="InterPro" id="IPR013358">
    <property type="entry name" value="Pilus_biogenesis_MshL"/>
</dbReference>
<evidence type="ECO:0000256" key="3">
    <source>
        <dbReference type="ARBA" id="ARBA00023136"/>
    </source>
</evidence>
<evidence type="ECO:0000313" key="8">
    <source>
        <dbReference type="EMBL" id="CAA6824952.1"/>
    </source>
</evidence>
<reference evidence="8" key="1">
    <citation type="submission" date="2020-01" db="EMBL/GenBank/DDBJ databases">
        <authorList>
            <person name="Meier V. D."/>
            <person name="Meier V D."/>
        </authorList>
    </citation>
    <scope>NUCLEOTIDE SEQUENCE</scope>
    <source>
        <strain evidence="8">HLG_WM_MAG_05</strain>
    </source>
</reference>
<dbReference type="EMBL" id="CACVAU010000079">
    <property type="protein sequence ID" value="CAA6824952.1"/>
    <property type="molecule type" value="Genomic_DNA"/>
</dbReference>
<evidence type="ECO:0000256" key="4">
    <source>
        <dbReference type="SAM" id="MobiDB-lite"/>
    </source>
</evidence>
<feature type="compositionally biased region" description="Gly residues" evidence="4">
    <location>
        <begin position="137"/>
        <end position="154"/>
    </location>
</feature>
<dbReference type="PANTHER" id="PTHR30332:SF24">
    <property type="entry name" value="SECRETIN GSPD-RELATED"/>
    <property type="match status" value="1"/>
</dbReference>
<proteinExistence type="predicted"/>
<evidence type="ECO:0000256" key="2">
    <source>
        <dbReference type="ARBA" id="ARBA00022729"/>
    </source>
</evidence>
<feature type="chain" id="PRO_5027755553" evidence="5">
    <location>
        <begin position="24"/>
        <end position="517"/>
    </location>
</feature>
<dbReference type="AlphaFoldDB" id="A0A6S6TW96"/>
<feature type="domain" description="Secretin N-terminal" evidence="7">
    <location>
        <begin position="110"/>
        <end position="194"/>
    </location>
</feature>
<comment type="subcellular location">
    <subcellularLocation>
        <location evidence="1">Membrane</location>
    </subcellularLocation>
</comment>
<dbReference type="Pfam" id="PF07655">
    <property type="entry name" value="Secretin_N_2"/>
    <property type="match status" value="1"/>
</dbReference>